<dbReference type="PANTHER" id="PTHR43744:SF9">
    <property type="entry name" value="POLYGALACTURONAN_RHAMNOGALACTURONAN TRANSPORT SYSTEM PERMEASE PROTEIN YTCP"/>
    <property type="match status" value="1"/>
</dbReference>
<dbReference type="GO" id="GO:0005886">
    <property type="term" value="C:plasma membrane"/>
    <property type="evidence" value="ECO:0007669"/>
    <property type="project" value="UniProtKB-SubCell"/>
</dbReference>
<dbReference type="AlphaFoldDB" id="A0A098M5Q4"/>
<evidence type="ECO:0000256" key="4">
    <source>
        <dbReference type="ARBA" id="ARBA00022692"/>
    </source>
</evidence>
<feature type="transmembrane region" description="Helical" evidence="7">
    <location>
        <begin position="111"/>
        <end position="131"/>
    </location>
</feature>
<evidence type="ECO:0000256" key="3">
    <source>
        <dbReference type="ARBA" id="ARBA00022475"/>
    </source>
</evidence>
<keyword evidence="3" id="KW-1003">Cell membrane</keyword>
<sequence length="292" mass="32999">MYYKTRGYRIFNVFNTCFLILLALMCIVPLVHVLAVSFSAKSAADANLVGLWPKQFSLEAYKKTIDNPVFLHSIWVSVKRTVIGTALTLIITFLAAYPLSKENSVFKGRNVYSWLFVFSMVFNGGLIPFYIVIQKVGLMDSFWVLVLPGAVNTFLVILMLNFFRGIPKELEEASLIDGAGHFRTLFSIFLPISLPSIATIALFSMVFHWNSWFDGLLYMNNSKQFPLATFLQTVIIQRDMSSMSVNPKEMELISQTTVRAAQIFIGAAPILMVYPFLQKYFVKGMTLGSVKE</sequence>
<name>A0A098M5Q4_9BACL</name>
<comment type="caution">
    <text evidence="9">The sequence shown here is derived from an EMBL/GenBank/DDBJ whole genome shotgun (WGS) entry which is preliminary data.</text>
</comment>
<dbReference type="PANTHER" id="PTHR43744">
    <property type="entry name" value="ABC TRANSPORTER PERMEASE PROTEIN MG189-RELATED-RELATED"/>
    <property type="match status" value="1"/>
</dbReference>
<protein>
    <submittedName>
        <fullName evidence="9">ABC transporter permease</fullName>
    </submittedName>
</protein>
<feature type="transmembrane region" description="Helical" evidence="7">
    <location>
        <begin position="143"/>
        <end position="163"/>
    </location>
</feature>
<proteinExistence type="inferred from homology"/>
<dbReference type="STRING" id="268407.PWYN_25390"/>
<dbReference type="EMBL" id="JQCR01000003">
    <property type="protein sequence ID" value="KGE17884.1"/>
    <property type="molecule type" value="Genomic_DNA"/>
</dbReference>
<reference evidence="9 10" key="2">
    <citation type="submission" date="2014-10" db="EMBL/GenBank/DDBJ databases">
        <title>Comparative genomics of the Paenibacillus odorifer group.</title>
        <authorList>
            <person name="Tsai Y.-C."/>
            <person name="Martin N."/>
            <person name="Korlach J."/>
            <person name="Wiedmann M."/>
        </authorList>
    </citation>
    <scope>NUCLEOTIDE SEQUENCE [LARGE SCALE GENOMIC DNA]</scope>
    <source>
        <strain evidence="9 10">DSM 18334</strain>
    </source>
</reference>
<keyword evidence="4 7" id="KW-0812">Transmembrane</keyword>
<comment type="subcellular location">
    <subcellularLocation>
        <location evidence="1 7">Cell membrane</location>
        <topology evidence="1 7">Multi-pass membrane protein</topology>
    </subcellularLocation>
</comment>
<organism evidence="9 10">
    <name type="scientific">Paenibacillus wynnii</name>
    <dbReference type="NCBI Taxonomy" id="268407"/>
    <lineage>
        <taxon>Bacteria</taxon>
        <taxon>Bacillati</taxon>
        <taxon>Bacillota</taxon>
        <taxon>Bacilli</taxon>
        <taxon>Bacillales</taxon>
        <taxon>Paenibacillaceae</taxon>
        <taxon>Paenibacillus</taxon>
    </lineage>
</organism>
<dbReference type="InterPro" id="IPR035906">
    <property type="entry name" value="MetI-like_sf"/>
</dbReference>
<dbReference type="Gene3D" id="1.10.3720.10">
    <property type="entry name" value="MetI-like"/>
    <property type="match status" value="1"/>
</dbReference>
<feature type="transmembrane region" description="Helical" evidence="7">
    <location>
        <begin position="260"/>
        <end position="277"/>
    </location>
</feature>
<reference evidence="9 10" key="1">
    <citation type="submission" date="2014-08" db="EMBL/GenBank/DDBJ databases">
        <authorList>
            <person name="den Bakker H.C."/>
        </authorList>
    </citation>
    <scope>NUCLEOTIDE SEQUENCE [LARGE SCALE GENOMIC DNA]</scope>
    <source>
        <strain evidence="9 10">DSM 18334</strain>
    </source>
</reference>
<dbReference type="Proteomes" id="UP000029734">
    <property type="component" value="Unassembled WGS sequence"/>
</dbReference>
<dbReference type="CDD" id="cd06261">
    <property type="entry name" value="TM_PBP2"/>
    <property type="match status" value="1"/>
</dbReference>
<dbReference type="eggNOG" id="COG0395">
    <property type="taxonomic scope" value="Bacteria"/>
</dbReference>
<dbReference type="PROSITE" id="PS50928">
    <property type="entry name" value="ABC_TM1"/>
    <property type="match status" value="1"/>
</dbReference>
<evidence type="ECO:0000256" key="5">
    <source>
        <dbReference type="ARBA" id="ARBA00022989"/>
    </source>
</evidence>
<comment type="similarity">
    <text evidence="7">Belongs to the binding-protein-dependent transport system permease family.</text>
</comment>
<evidence type="ECO:0000313" key="10">
    <source>
        <dbReference type="Proteomes" id="UP000029734"/>
    </source>
</evidence>
<dbReference type="SUPFAM" id="SSF161098">
    <property type="entry name" value="MetI-like"/>
    <property type="match status" value="1"/>
</dbReference>
<keyword evidence="10" id="KW-1185">Reference proteome</keyword>
<feature type="transmembrane region" description="Helical" evidence="7">
    <location>
        <begin position="81"/>
        <end position="99"/>
    </location>
</feature>
<feature type="domain" description="ABC transmembrane type-1" evidence="8">
    <location>
        <begin position="74"/>
        <end position="274"/>
    </location>
</feature>
<accession>A0A098M5Q4</accession>
<dbReference type="GO" id="GO:0055085">
    <property type="term" value="P:transmembrane transport"/>
    <property type="evidence" value="ECO:0007669"/>
    <property type="project" value="InterPro"/>
</dbReference>
<dbReference type="RefSeq" id="WP_036657329.1">
    <property type="nucleotide sequence ID" value="NZ_JQCR01000003.1"/>
</dbReference>
<keyword evidence="5 7" id="KW-1133">Transmembrane helix</keyword>
<evidence type="ECO:0000256" key="7">
    <source>
        <dbReference type="RuleBase" id="RU363032"/>
    </source>
</evidence>
<gene>
    <name evidence="9" type="ORF">PWYN_25390</name>
</gene>
<feature type="transmembrane region" description="Helical" evidence="7">
    <location>
        <begin position="12"/>
        <end position="35"/>
    </location>
</feature>
<keyword evidence="2 7" id="KW-0813">Transport</keyword>
<feature type="transmembrane region" description="Helical" evidence="7">
    <location>
        <begin position="184"/>
        <end position="209"/>
    </location>
</feature>
<dbReference type="InterPro" id="IPR000515">
    <property type="entry name" value="MetI-like"/>
</dbReference>
<evidence type="ECO:0000256" key="1">
    <source>
        <dbReference type="ARBA" id="ARBA00004651"/>
    </source>
</evidence>
<evidence type="ECO:0000256" key="6">
    <source>
        <dbReference type="ARBA" id="ARBA00023136"/>
    </source>
</evidence>
<evidence type="ECO:0000259" key="8">
    <source>
        <dbReference type="PROSITE" id="PS50928"/>
    </source>
</evidence>
<evidence type="ECO:0000256" key="2">
    <source>
        <dbReference type="ARBA" id="ARBA00022448"/>
    </source>
</evidence>
<evidence type="ECO:0000313" key="9">
    <source>
        <dbReference type="EMBL" id="KGE17884.1"/>
    </source>
</evidence>
<dbReference type="OrthoDB" id="9810086at2"/>
<dbReference type="Pfam" id="PF00528">
    <property type="entry name" value="BPD_transp_1"/>
    <property type="match status" value="1"/>
</dbReference>
<keyword evidence="6 7" id="KW-0472">Membrane</keyword>